<feature type="region of interest" description="Disordered" evidence="1">
    <location>
        <begin position="52"/>
        <end position="159"/>
    </location>
</feature>
<dbReference type="Proteomes" id="UP001432322">
    <property type="component" value="Unassembled WGS sequence"/>
</dbReference>
<proteinExistence type="predicted"/>
<feature type="compositionally biased region" description="Basic and acidic residues" evidence="1">
    <location>
        <begin position="195"/>
        <end position="212"/>
    </location>
</feature>
<feature type="region of interest" description="Disordered" evidence="1">
    <location>
        <begin position="396"/>
        <end position="423"/>
    </location>
</feature>
<feature type="compositionally biased region" description="Basic and acidic residues" evidence="1">
    <location>
        <begin position="147"/>
        <end position="159"/>
    </location>
</feature>
<feature type="compositionally biased region" description="Basic and acidic residues" evidence="1">
    <location>
        <begin position="78"/>
        <end position="100"/>
    </location>
</feature>
<dbReference type="EMBL" id="BTSY01000005">
    <property type="protein sequence ID" value="GMT27747.1"/>
    <property type="molecule type" value="Genomic_DNA"/>
</dbReference>
<organism evidence="2 3">
    <name type="scientific">Pristionchus fissidentatus</name>
    <dbReference type="NCBI Taxonomy" id="1538716"/>
    <lineage>
        <taxon>Eukaryota</taxon>
        <taxon>Metazoa</taxon>
        <taxon>Ecdysozoa</taxon>
        <taxon>Nematoda</taxon>
        <taxon>Chromadorea</taxon>
        <taxon>Rhabditida</taxon>
        <taxon>Rhabditina</taxon>
        <taxon>Diplogasteromorpha</taxon>
        <taxon>Diplogasteroidea</taxon>
        <taxon>Neodiplogasteridae</taxon>
        <taxon>Pristionchus</taxon>
    </lineage>
</organism>
<evidence type="ECO:0000313" key="3">
    <source>
        <dbReference type="Proteomes" id="UP001432322"/>
    </source>
</evidence>
<feature type="region of interest" description="Disordered" evidence="1">
    <location>
        <begin position="269"/>
        <end position="336"/>
    </location>
</feature>
<accession>A0AAV5WCN5</accession>
<feature type="compositionally biased region" description="Polar residues" evidence="1">
    <location>
        <begin position="216"/>
        <end position="230"/>
    </location>
</feature>
<comment type="caution">
    <text evidence="2">The sequence shown here is derived from an EMBL/GenBank/DDBJ whole genome shotgun (WGS) entry which is preliminary data.</text>
</comment>
<name>A0AAV5WCN5_9BILA</name>
<keyword evidence="3" id="KW-1185">Reference proteome</keyword>
<feature type="compositionally biased region" description="Low complexity" evidence="1">
    <location>
        <begin position="309"/>
        <end position="320"/>
    </location>
</feature>
<feature type="compositionally biased region" description="Low complexity" evidence="1">
    <location>
        <begin position="103"/>
        <end position="113"/>
    </location>
</feature>
<feature type="non-terminal residue" evidence="2">
    <location>
        <position position="1"/>
    </location>
</feature>
<protein>
    <submittedName>
        <fullName evidence="2">Uncharacterized protein</fullName>
    </submittedName>
</protein>
<feature type="compositionally biased region" description="Low complexity" evidence="1">
    <location>
        <begin position="398"/>
        <end position="412"/>
    </location>
</feature>
<dbReference type="AlphaFoldDB" id="A0AAV5WCN5"/>
<feature type="compositionally biased region" description="Polar residues" evidence="1">
    <location>
        <begin position="269"/>
        <end position="289"/>
    </location>
</feature>
<feature type="region of interest" description="Disordered" evidence="1">
    <location>
        <begin position="184"/>
        <end position="239"/>
    </location>
</feature>
<reference evidence="2" key="1">
    <citation type="submission" date="2023-10" db="EMBL/GenBank/DDBJ databases">
        <title>Genome assembly of Pristionchus species.</title>
        <authorList>
            <person name="Yoshida K."/>
            <person name="Sommer R.J."/>
        </authorList>
    </citation>
    <scope>NUCLEOTIDE SEQUENCE</scope>
    <source>
        <strain evidence="2">RS5133</strain>
    </source>
</reference>
<sequence>GRSESPVCISHRSSVSIDSGCGVSIASANTTRSGELSPDGSAAPMPYATYRKISMESSRRPPLPDLPKSWTPRAPSQEPRHQEPIRDPEPRYQEPLRAKQIEPVAPTPVVTPVMRNRDKSIEERARMFENRATIEDGSLSYRPPRPPRGDSLRRASLHEELEAQMREKRDSAFQIVASTIESTTSFRAPSMRRIGRMERPRSMFEEREEKRAGSGLLSQTEAYRNSTMERSFTRSPRDSLVDSMSFSQITPPPVHRKFGVAQTTSAPGRSLSLTVNKTPPGVNGTTTSPAKAAGLTLRGSPSSPPVPKPRSSSSSSHVVPLKTPIKAEITPPRNLQRASQHMMISGVFTATKVSDASRTPPTKTRMSRPLSLHEVRVGVSPDEEITGIFHARPARVLSRQSSSSSSSLSSNSPPGCRKNGVVQPPRFIAVNQLRRSESSTAGICASRGKLQKLWRESEGL</sequence>
<feature type="compositionally biased region" description="Basic and acidic residues" evidence="1">
    <location>
        <begin position="115"/>
        <end position="134"/>
    </location>
</feature>
<evidence type="ECO:0000256" key="1">
    <source>
        <dbReference type="SAM" id="MobiDB-lite"/>
    </source>
</evidence>
<gene>
    <name evidence="2" type="ORF">PFISCL1PPCAC_19044</name>
</gene>
<evidence type="ECO:0000313" key="2">
    <source>
        <dbReference type="EMBL" id="GMT27747.1"/>
    </source>
</evidence>